<gene>
    <name evidence="2" type="ORF">DUI87_35024</name>
</gene>
<evidence type="ECO:0000313" key="2">
    <source>
        <dbReference type="EMBL" id="RMB88609.1"/>
    </source>
</evidence>
<feature type="compositionally biased region" description="Basic and acidic residues" evidence="1">
    <location>
        <begin position="30"/>
        <end position="55"/>
    </location>
</feature>
<feature type="compositionally biased region" description="Basic and acidic residues" evidence="1">
    <location>
        <begin position="63"/>
        <end position="84"/>
    </location>
</feature>
<reference evidence="2 3" key="1">
    <citation type="submission" date="2018-07" db="EMBL/GenBank/DDBJ databases">
        <title>A high quality draft genome assembly of the barn swallow (H. rustica rustica).</title>
        <authorList>
            <person name="Formenti G."/>
            <person name="Chiara M."/>
            <person name="Poveda L."/>
            <person name="Francoijs K.-J."/>
            <person name="Bonisoli-Alquati A."/>
            <person name="Canova L."/>
            <person name="Gianfranceschi L."/>
            <person name="Horner D.S."/>
            <person name="Saino N."/>
        </authorList>
    </citation>
    <scope>NUCLEOTIDE SEQUENCE [LARGE SCALE GENOMIC DNA]</scope>
    <source>
        <strain evidence="2">Chelidonia</strain>
        <tissue evidence="2">Blood</tissue>
    </source>
</reference>
<organism evidence="2 3">
    <name type="scientific">Hirundo rustica rustica</name>
    <dbReference type="NCBI Taxonomy" id="333673"/>
    <lineage>
        <taxon>Eukaryota</taxon>
        <taxon>Metazoa</taxon>
        <taxon>Chordata</taxon>
        <taxon>Craniata</taxon>
        <taxon>Vertebrata</taxon>
        <taxon>Euteleostomi</taxon>
        <taxon>Archelosauria</taxon>
        <taxon>Archosauria</taxon>
        <taxon>Dinosauria</taxon>
        <taxon>Saurischia</taxon>
        <taxon>Theropoda</taxon>
        <taxon>Coelurosauria</taxon>
        <taxon>Aves</taxon>
        <taxon>Neognathae</taxon>
        <taxon>Neoaves</taxon>
        <taxon>Telluraves</taxon>
        <taxon>Australaves</taxon>
        <taxon>Passeriformes</taxon>
        <taxon>Sylvioidea</taxon>
        <taxon>Hirundinidae</taxon>
        <taxon>Hirundo</taxon>
    </lineage>
</organism>
<evidence type="ECO:0000313" key="3">
    <source>
        <dbReference type="Proteomes" id="UP000269221"/>
    </source>
</evidence>
<feature type="region of interest" description="Disordered" evidence="1">
    <location>
        <begin position="1"/>
        <end position="129"/>
    </location>
</feature>
<evidence type="ECO:0000256" key="1">
    <source>
        <dbReference type="SAM" id="MobiDB-lite"/>
    </source>
</evidence>
<name>A0A3M0IQ89_HIRRU</name>
<comment type="caution">
    <text evidence="2">The sequence shown here is derived from an EMBL/GenBank/DDBJ whole genome shotgun (WGS) entry which is preliminary data.</text>
</comment>
<feature type="compositionally biased region" description="Basic and acidic residues" evidence="1">
    <location>
        <begin position="92"/>
        <end position="105"/>
    </location>
</feature>
<protein>
    <submittedName>
        <fullName evidence="2">Uncharacterized protein</fullName>
    </submittedName>
</protein>
<accession>A0A3M0IQ89</accession>
<dbReference type="EMBL" id="QRBI01000318">
    <property type="protein sequence ID" value="RMB88609.1"/>
    <property type="molecule type" value="Genomic_DNA"/>
</dbReference>
<proteinExistence type="predicted"/>
<dbReference type="Proteomes" id="UP000269221">
    <property type="component" value="Unassembled WGS sequence"/>
</dbReference>
<dbReference type="AlphaFoldDB" id="A0A3M0IQ89"/>
<keyword evidence="3" id="KW-1185">Reference proteome</keyword>
<sequence length="129" mass="15654">MVNPEQRPIGDTEIKAPFQGLRLRPLYKAPVKEKRREEKKKEKRREEEEKRREEKREEEEREREEKKRREEKRREEKRREEKRRVPAGHLRHISEYSKERVDSHIKSQRTSGTTNGGSGKSPHSPGIYK</sequence>